<name>A0A0D8ICI3_9CLOT</name>
<dbReference type="Proteomes" id="UP000035704">
    <property type="component" value="Chromosome"/>
</dbReference>
<dbReference type="AlphaFoldDB" id="A0A0D8ICI3"/>
<proteinExistence type="predicted"/>
<dbReference type="EMBL" id="CP009687">
    <property type="protein sequence ID" value="AKL94884.1"/>
    <property type="molecule type" value="Genomic_DNA"/>
</dbReference>
<accession>A0A0D8ICI3</accession>
<evidence type="ECO:0000313" key="1">
    <source>
        <dbReference type="EMBL" id="AKL94884.1"/>
    </source>
</evidence>
<dbReference type="OrthoDB" id="2086169at2"/>
<protein>
    <submittedName>
        <fullName evidence="1">Uncharacterized protein</fullName>
    </submittedName>
</protein>
<keyword evidence="2" id="KW-1185">Reference proteome</keyword>
<reference evidence="1 2" key="1">
    <citation type="submission" date="2014-10" db="EMBL/GenBank/DDBJ databases">
        <title>Genome sequence of Clostridium aceticum DSM 1496.</title>
        <authorList>
            <person name="Poehlein A."/>
            <person name="Schiel-Bengelsdorf B."/>
            <person name="Gottschalk G."/>
            <person name="Duerre P."/>
            <person name="Daniel R."/>
        </authorList>
    </citation>
    <scope>NUCLEOTIDE SEQUENCE [LARGE SCALE GENOMIC DNA]</scope>
    <source>
        <strain evidence="1 2">DSM 1496</strain>
    </source>
</reference>
<dbReference type="KEGG" id="cace:CACET_c14200"/>
<dbReference type="PATRIC" id="fig|84022.5.peg.2880"/>
<sequence>MVNKQQQYKEEDLKTIESDLESLSVQLINILKEYKAKGIINDHQYKQHVEVKERFLNYLENKRKSQ</sequence>
<gene>
    <name evidence="1" type="ORF">CACET_c14200</name>
</gene>
<organism evidence="1 2">
    <name type="scientific">Clostridium aceticum</name>
    <dbReference type="NCBI Taxonomy" id="84022"/>
    <lineage>
        <taxon>Bacteria</taxon>
        <taxon>Bacillati</taxon>
        <taxon>Bacillota</taxon>
        <taxon>Clostridia</taxon>
        <taxon>Eubacteriales</taxon>
        <taxon>Clostridiaceae</taxon>
        <taxon>Clostridium</taxon>
    </lineage>
</organism>
<dbReference type="RefSeq" id="WP_044823659.1">
    <property type="nucleotide sequence ID" value="NZ_CP009687.1"/>
</dbReference>
<evidence type="ECO:0000313" key="2">
    <source>
        <dbReference type="Proteomes" id="UP000035704"/>
    </source>
</evidence>